<dbReference type="AlphaFoldDB" id="A0AAN7UJK2"/>
<dbReference type="InterPro" id="IPR005645">
    <property type="entry name" value="FSH-like_dom"/>
</dbReference>
<dbReference type="GO" id="GO:0005737">
    <property type="term" value="C:cytoplasm"/>
    <property type="evidence" value="ECO:0007669"/>
    <property type="project" value="TreeGrafter"/>
</dbReference>
<dbReference type="InterPro" id="IPR029058">
    <property type="entry name" value="AB_hydrolase_fold"/>
</dbReference>
<keyword evidence="1" id="KW-0378">Hydrolase</keyword>
<evidence type="ECO:0000259" key="2">
    <source>
        <dbReference type="Pfam" id="PF03959"/>
    </source>
</evidence>
<feature type="domain" description="Serine hydrolase" evidence="2">
    <location>
        <begin position="8"/>
        <end position="187"/>
    </location>
</feature>
<accession>A0AAN7UJK2</accession>
<keyword evidence="4" id="KW-1185">Reference proteome</keyword>
<dbReference type="Pfam" id="PF03959">
    <property type="entry name" value="FSH1"/>
    <property type="match status" value="1"/>
</dbReference>
<dbReference type="EMBL" id="JAWHQM010000003">
    <property type="protein sequence ID" value="KAK5626261.1"/>
    <property type="molecule type" value="Genomic_DNA"/>
</dbReference>
<comment type="caution">
    <text evidence="3">The sequence shown here is derived from an EMBL/GenBank/DDBJ whole genome shotgun (WGS) entry which is preliminary data.</text>
</comment>
<dbReference type="Proteomes" id="UP001305414">
    <property type="component" value="Unassembled WGS sequence"/>
</dbReference>
<evidence type="ECO:0000256" key="1">
    <source>
        <dbReference type="ARBA" id="ARBA00022801"/>
    </source>
</evidence>
<dbReference type="GO" id="GO:0016787">
    <property type="term" value="F:hydrolase activity"/>
    <property type="evidence" value="ECO:0007669"/>
    <property type="project" value="UniProtKB-KW"/>
</dbReference>
<gene>
    <name evidence="3" type="ORF">RRF57_001976</name>
</gene>
<dbReference type="PANTHER" id="PTHR48070">
    <property type="entry name" value="ESTERASE OVCA2"/>
    <property type="match status" value="1"/>
</dbReference>
<dbReference type="SUPFAM" id="SSF53474">
    <property type="entry name" value="alpha/beta-Hydrolases"/>
    <property type="match status" value="1"/>
</dbReference>
<organism evidence="3 4">
    <name type="scientific">Xylaria bambusicola</name>
    <dbReference type="NCBI Taxonomy" id="326684"/>
    <lineage>
        <taxon>Eukaryota</taxon>
        <taxon>Fungi</taxon>
        <taxon>Dikarya</taxon>
        <taxon>Ascomycota</taxon>
        <taxon>Pezizomycotina</taxon>
        <taxon>Sordariomycetes</taxon>
        <taxon>Xylariomycetidae</taxon>
        <taxon>Xylariales</taxon>
        <taxon>Xylariaceae</taxon>
        <taxon>Xylaria</taxon>
    </lineage>
</organism>
<evidence type="ECO:0000313" key="4">
    <source>
        <dbReference type="Proteomes" id="UP001305414"/>
    </source>
</evidence>
<protein>
    <recommendedName>
        <fullName evidence="2">Serine hydrolase domain-containing protein</fullName>
    </recommendedName>
</protein>
<proteinExistence type="predicted"/>
<dbReference type="InterPro" id="IPR050593">
    <property type="entry name" value="LovG"/>
</dbReference>
<dbReference type="Gene3D" id="3.40.50.1820">
    <property type="entry name" value="alpha/beta hydrolase"/>
    <property type="match status" value="1"/>
</dbReference>
<evidence type="ECO:0000313" key="3">
    <source>
        <dbReference type="EMBL" id="KAK5626261.1"/>
    </source>
</evidence>
<reference evidence="3 4" key="1">
    <citation type="submission" date="2023-10" db="EMBL/GenBank/DDBJ databases">
        <title>Draft genome sequence of Xylaria bambusicola isolate GMP-LS, the root and basal stem rot pathogen of sugarcane in Indonesia.</title>
        <authorList>
            <person name="Selvaraj P."/>
            <person name="Muralishankar V."/>
            <person name="Muruganantham S."/>
            <person name="Sp S."/>
            <person name="Haryani S."/>
            <person name="Lau K.J.X."/>
            <person name="Naqvi N.I."/>
        </authorList>
    </citation>
    <scope>NUCLEOTIDE SEQUENCE [LARGE SCALE GENOMIC DNA]</scope>
    <source>
        <strain evidence="3">GMP-LS</strain>
    </source>
</reference>
<dbReference type="GO" id="GO:0019748">
    <property type="term" value="P:secondary metabolic process"/>
    <property type="evidence" value="ECO:0007669"/>
    <property type="project" value="TreeGrafter"/>
</dbReference>
<sequence>MCEPTAIEFDFVEGAYSWPPRPEIISIYGASQPSLSYYDGSAPSALTAIDDLAAYVTENGPYSAVIGFSMGGSLAATLLLRPHDGEADRPAWAVARNMIRSAVFLSSTRPWNTMELRQGRMEKVSSSQVGLLGRWNSIHQPTVHIRSPADPETIGESDELSQMCQENRRGKAAHTAGHAVPADPAHVKVAATAIQKLLAALED</sequence>
<dbReference type="PANTHER" id="PTHR48070:SF7">
    <property type="entry name" value="SERINE HYDROLASE FSH DOMAIN-CONTAINING PROTEIN-RELATED"/>
    <property type="match status" value="1"/>
</dbReference>
<name>A0AAN7UJK2_9PEZI</name>
<dbReference type="GO" id="GO:0005634">
    <property type="term" value="C:nucleus"/>
    <property type="evidence" value="ECO:0007669"/>
    <property type="project" value="TreeGrafter"/>
</dbReference>